<dbReference type="EMBL" id="BFEA01000030">
    <property type="protein sequence ID" value="GBG62539.1"/>
    <property type="molecule type" value="Genomic_DNA"/>
</dbReference>
<organism evidence="11 12">
    <name type="scientific">Chara braunii</name>
    <name type="common">Braun's stonewort</name>
    <dbReference type="NCBI Taxonomy" id="69332"/>
    <lineage>
        <taxon>Eukaryota</taxon>
        <taxon>Viridiplantae</taxon>
        <taxon>Streptophyta</taxon>
        <taxon>Charophyceae</taxon>
        <taxon>Charales</taxon>
        <taxon>Characeae</taxon>
        <taxon>Chara</taxon>
    </lineage>
</organism>
<evidence type="ECO:0000256" key="3">
    <source>
        <dbReference type="ARBA" id="ARBA00022763"/>
    </source>
</evidence>
<dbReference type="InterPro" id="IPR050381">
    <property type="entry name" value="SLX1_endonuclease"/>
</dbReference>
<keyword evidence="5 8" id="KW-0233">DNA recombination</keyword>
<comment type="caution">
    <text evidence="8">Lacks conserved residue(s) required for the propagation of feature annotation.</text>
</comment>
<dbReference type="PANTHER" id="PTHR20208">
    <property type="entry name" value="STRUCTURE-SPECIFIC ENDONUCLEASE SUBUNIT SLX1"/>
    <property type="match status" value="1"/>
</dbReference>
<dbReference type="Proteomes" id="UP000265515">
    <property type="component" value="Unassembled WGS sequence"/>
</dbReference>
<feature type="compositionally biased region" description="Basic and acidic residues" evidence="9">
    <location>
        <begin position="234"/>
        <end position="246"/>
    </location>
</feature>
<comment type="subunit">
    <text evidence="8">Forms a heterodimer with a member of the SLX4 family.</text>
</comment>
<feature type="compositionally biased region" description="Basic and acidic residues" evidence="9">
    <location>
        <begin position="302"/>
        <end position="312"/>
    </location>
</feature>
<dbReference type="GO" id="GO:0008821">
    <property type="term" value="F:crossover junction DNA endonuclease activity"/>
    <property type="evidence" value="ECO:0007669"/>
    <property type="project" value="TreeGrafter"/>
</dbReference>
<keyword evidence="2 8" id="KW-0255">Endonuclease</keyword>
<accession>A0A388JXK1</accession>
<keyword evidence="6 8" id="KW-0234">DNA repair</keyword>
<evidence type="ECO:0000256" key="1">
    <source>
        <dbReference type="ARBA" id="ARBA00022722"/>
    </source>
</evidence>
<dbReference type="GO" id="GO:0000724">
    <property type="term" value="P:double-strand break repair via homologous recombination"/>
    <property type="evidence" value="ECO:0007669"/>
    <property type="project" value="TreeGrafter"/>
</dbReference>
<dbReference type="PROSITE" id="PS50164">
    <property type="entry name" value="GIY_YIG"/>
    <property type="match status" value="1"/>
</dbReference>
<evidence type="ECO:0000256" key="4">
    <source>
        <dbReference type="ARBA" id="ARBA00022801"/>
    </source>
</evidence>
<dbReference type="HAMAP" id="MF_03100">
    <property type="entry name" value="Endonuc_su_Slx1"/>
    <property type="match status" value="1"/>
</dbReference>
<evidence type="ECO:0000256" key="9">
    <source>
        <dbReference type="SAM" id="MobiDB-lite"/>
    </source>
</evidence>
<feature type="domain" description="GIY-YIG" evidence="10">
    <location>
        <begin position="49"/>
        <end position="131"/>
    </location>
</feature>
<dbReference type="InterPro" id="IPR027520">
    <property type="entry name" value="Slx1"/>
</dbReference>
<feature type="compositionally biased region" description="Basic residues" evidence="9">
    <location>
        <begin position="255"/>
        <end position="266"/>
    </location>
</feature>
<reference evidence="11 12" key="1">
    <citation type="journal article" date="2018" name="Cell">
        <title>The Chara Genome: Secondary Complexity and Implications for Plant Terrestrialization.</title>
        <authorList>
            <person name="Nishiyama T."/>
            <person name="Sakayama H."/>
            <person name="Vries J.D."/>
            <person name="Buschmann H."/>
            <person name="Saint-Marcoux D."/>
            <person name="Ullrich K.K."/>
            <person name="Haas F.B."/>
            <person name="Vanderstraeten L."/>
            <person name="Becker D."/>
            <person name="Lang D."/>
            <person name="Vosolsobe S."/>
            <person name="Rombauts S."/>
            <person name="Wilhelmsson P.K.I."/>
            <person name="Janitza P."/>
            <person name="Kern R."/>
            <person name="Heyl A."/>
            <person name="Rumpler F."/>
            <person name="Villalobos L.I.A.C."/>
            <person name="Clay J.M."/>
            <person name="Skokan R."/>
            <person name="Toyoda A."/>
            <person name="Suzuki Y."/>
            <person name="Kagoshima H."/>
            <person name="Schijlen E."/>
            <person name="Tajeshwar N."/>
            <person name="Catarino B."/>
            <person name="Hetherington A.J."/>
            <person name="Saltykova A."/>
            <person name="Bonnot C."/>
            <person name="Breuninger H."/>
            <person name="Symeonidi A."/>
            <person name="Radhakrishnan G.V."/>
            <person name="Van Nieuwerburgh F."/>
            <person name="Deforce D."/>
            <person name="Chang C."/>
            <person name="Karol K.G."/>
            <person name="Hedrich R."/>
            <person name="Ulvskov P."/>
            <person name="Glockner G."/>
            <person name="Delwiche C.F."/>
            <person name="Petrasek J."/>
            <person name="Van de Peer Y."/>
            <person name="Friml J."/>
            <person name="Beilby M."/>
            <person name="Dolan L."/>
            <person name="Kohara Y."/>
            <person name="Sugano S."/>
            <person name="Fujiyama A."/>
            <person name="Delaux P.-M."/>
            <person name="Quint M."/>
            <person name="TheiBen G."/>
            <person name="Hagemann M."/>
            <person name="Harholt J."/>
            <person name="Dunand C."/>
            <person name="Zachgo S."/>
            <person name="Langdale J."/>
            <person name="Maumus F."/>
            <person name="Straeten D.V.D."/>
            <person name="Gould S.B."/>
            <person name="Rensing S.A."/>
        </authorList>
    </citation>
    <scope>NUCLEOTIDE SEQUENCE [LARGE SCALE GENOMIC DNA]</scope>
    <source>
        <strain evidence="11 12">S276</strain>
    </source>
</reference>
<dbReference type="Pfam" id="PF01541">
    <property type="entry name" value="GIY-YIG"/>
    <property type="match status" value="1"/>
</dbReference>
<comment type="caution">
    <text evidence="11">The sequence shown here is derived from an EMBL/GenBank/DDBJ whole genome shotgun (WGS) entry which is preliminary data.</text>
</comment>
<keyword evidence="4 8" id="KW-0378">Hydrolase</keyword>
<evidence type="ECO:0000256" key="2">
    <source>
        <dbReference type="ARBA" id="ARBA00022759"/>
    </source>
</evidence>
<dbReference type="GO" id="GO:0017108">
    <property type="term" value="F:5'-flap endonuclease activity"/>
    <property type="evidence" value="ECO:0007669"/>
    <property type="project" value="InterPro"/>
</dbReference>
<evidence type="ECO:0000256" key="8">
    <source>
        <dbReference type="HAMAP-Rule" id="MF_03100"/>
    </source>
</evidence>
<evidence type="ECO:0000259" key="10">
    <source>
        <dbReference type="PROSITE" id="PS50164"/>
    </source>
</evidence>
<evidence type="ECO:0000313" key="12">
    <source>
        <dbReference type="Proteomes" id="UP000265515"/>
    </source>
</evidence>
<dbReference type="InterPro" id="IPR035901">
    <property type="entry name" value="GIY-YIG_endonuc_sf"/>
</dbReference>
<dbReference type="Gramene" id="GBG62539">
    <property type="protein sequence ID" value="GBG62539"/>
    <property type="gene ID" value="CBR_g31178"/>
</dbReference>
<feature type="compositionally biased region" description="Basic and acidic residues" evidence="9">
    <location>
        <begin position="216"/>
        <end position="226"/>
    </location>
</feature>
<dbReference type="PANTHER" id="PTHR20208:SF10">
    <property type="entry name" value="STRUCTURE-SPECIFIC ENDONUCLEASE SUBUNIT SLX1"/>
    <property type="match status" value="1"/>
</dbReference>
<feature type="region of interest" description="Disordered" evidence="9">
    <location>
        <begin position="216"/>
        <end position="318"/>
    </location>
</feature>
<keyword evidence="1 8" id="KW-0540">Nuclease</keyword>
<dbReference type="CDD" id="cd10455">
    <property type="entry name" value="GIY-YIG_SLX1"/>
    <property type="match status" value="1"/>
</dbReference>
<evidence type="ECO:0000256" key="6">
    <source>
        <dbReference type="ARBA" id="ARBA00023204"/>
    </source>
</evidence>
<proteinExistence type="inferred from homology"/>
<dbReference type="InterPro" id="IPR000305">
    <property type="entry name" value="GIY-YIG_endonuc"/>
</dbReference>
<comment type="function">
    <text evidence="8">Catalytic subunit of a heterodimeric structure-specific endonuclease that resolves DNA secondary structures generated during DNA repair and recombination. Has endonuclease activity towards branched DNA substrates, introducing single-strand cuts in duplex DNA close to junctions with ss-DNA.</text>
</comment>
<keyword evidence="3 8" id="KW-0227">DNA damage</keyword>
<feature type="region of interest" description="Disordered" evidence="9">
    <location>
        <begin position="1"/>
        <end position="39"/>
    </location>
</feature>
<sequence>MDIDAAKTPPMPIDEIDEKNPGMDIPEGGNGSEKRGWGEGDGGDFCEDGFFACYVLRSVNPLYTGYTYVGFTVNPIRRLRQHNGSIKSGARQTRMRRPWEMVLVVYGFQKQTQALRFEWAWKHPRKSVAVREAAKAVRARAGLKARIQILFTMLTVSAWRHLPIRVQFLSRDYYVLYTNCLCPAVPEQMSVFVGPAEDLPCYAGRRRSSTERRLIVETDGQKKSEVVEGGDNGSKNDAEVEEKAHTMDGGARLSTKLRKSSCKRSRRDSEGHQLVPGEEGTSCSKGRRSAVRKKSKIGQDVPGERAGKDRNSKILRTY</sequence>
<comment type="similarity">
    <text evidence="8">Belongs to the SLX1 family.</text>
</comment>
<evidence type="ECO:0000256" key="7">
    <source>
        <dbReference type="ARBA" id="ARBA00023242"/>
    </source>
</evidence>
<gene>
    <name evidence="11" type="ORF">CBR_g31178</name>
</gene>
<dbReference type="SUPFAM" id="SSF82771">
    <property type="entry name" value="GIY-YIG endonuclease"/>
    <property type="match status" value="1"/>
</dbReference>
<protein>
    <recommendedName>
        <fullName evidence="8">Structure-specific endonuclease subunit SLX1 homolog</fullName>
        <ecNumber evidence="8">3.1.-.-</ecNumber>
    </recommendedName>
</protein>
<name>A0A388JXK1_CHABU</name>
<dbReference type="Gene3D" id="3.40.1440.10">
    <property type="entry name" value="GIY-YIG endonuclease"/>
    <property type="match status" value="1"/>
</dbReference>
<evidence type="ECO:0000256" key="5">
    <source>
        <dbReference type="ARBA" id="ARBA00023172"/>
    </source>
</evidence>
<comment type="subcellular location">
    <subcellularLocation>
        <location evidence="8">Nucleus</location>
    </subcellularLocation>
</comment>
<dbReference type="EC" id="3.1.-.-" evidence="8"/>
<dbReference type="AlphaFoldDB" id="A0A388JXK1"/>
<dbReference type="OrthoDB" id="24645at2759"/>
<dbReference type="GO" id="GO:0033557">
    <property type="term" value="C:Slx1-Slx4 complex"/>
    <property type="evidence" value="ECO:0007669"/>
    <property type="project" value="UniProtKB-UniRule"/>
</dbReference>
<dbReference type="STRING" id="69332.A0A388JXK1"/>
<evidence type="ECO:0000313" key="11">
    <source>
        <dbReference type="EMBL" id="GBG62539.1"/>
    </source>
</evidence>
<comment type="cofactor">
    <cofactor evidence="8">
        <name>a divalent metal cation</name>
        <dbReference type="ChEBI" id="CHEBI:60240"/>
    </cofactor>
</comment>
<feature type="compositionally biased region" description="Basic residues" evidence="9">
    <location>
        <begin position="285"/>
        <end position="296"/>
    </location>
</feature>
<keyword evidence="12" id="KW-1185">Reference proteome</keyword>
<keyword evidence="7 8" id="KW-0539">Nucleus</keyword>